<dbReference type="Gene3D" id="1.10.510.10">
    <property type="entry name" value="Transferase(Phosphotransferase) domain 1"/>
    <property type="match status" value="1"/>
</dbReference>
<gene>
    <name evidence="10" type="ORF">WMY93_001281</name>
</gene>
<feature type="compositionally biased region" description="Polar residues" evidence="8">
    <location>
        <begin position="325"/>
        <end position="345"/>
    </location>
</feature>
<dbReference type="EMBL" id="JBBPFD010000001">
    <property type="protein sequence ID" value="KAK7945553.1"/>
    <property type="molecule type" value="Genomic_DNA"/>
</dbReference>
<evidence type="ECO:0000259" key="9">
    <source>
        <dbReference type="PROSITE" id="PS50011"/>
    </source>
</evidence>
<dbReference type="Gene3D" id="3.30.200.20">
    <property type="entry name" value="Phosphorylase Kinase, domain 1"/>
    <property type="match status" value="1"/>
</dbReference>
<dbReference type="PROSITE" id="PS00107">
    <property type="entry name" value="PROTEIN_KINASE_ATP"/>
    <property type="match status" value="1"/>
</dbReference>
<dbReference type="SUPFAM" id="SSF56112">
    <property type="entry name" value="Protein kinase-like (PK-like)"/>
    <property type="match status" value="1"/>
</dbReference>
<dbReference type="InterPro" id="IPR011009">
    <property type="entry name" value="Kinase-like_dom_sf"/>
</dbReference>
<dbReference type="Proteomes" id="UP001460270">
    <property type="component" value="Unassembled WGS sequence"/>
</dbReference>
<feature type="domain" description="Protein kinase" evidence="9">
    <location>
        <begin position="437"/>
        <end position="679"/>
    </location>
</feature>
<dbReference type="InterPro" id="IPR000719">
    <property type="entry name" value="Prot_kinase_dom"/>
</dbReference>
<feature type="compositionally biased region" description="Basic and acidic residues" evidence="8">
    <location>
        <begin position="292"/>
        <end position="306"/>
    </location>
</feature>
<evidence type="ECO:0000256" key="4">
    <source>
        <dbReference type="ARBA" id="ARBA00022741"/>
    </source>
</evidence>
<keyword evidence="11" id="KW-1185">Reference proteome</keyword>
<dbReference type="InterPro" id="IPR008271">
    <property type="entry name" value="Ser/Thr_kinase_AS"/>
</dbReference>
<evidence type="ECO:0000256" key="7">
    <source>
        <dbReference type="PROSITE-ProRule" id="PRU10141"/>
    </source>
</evidence>
<comment type="caution">
    <text evidence="10">The sequence shown here is derived from an EMBL/GenBank/DDBJ whole genome shotgun (WGS) entry which is preliminary data.</text>
</comment>
<evidence type="ECO:0000256" key="1">
    <source>
        <dbReference type="ARBA" id="ARBA00006692"/>
    </source>
</evidence>
<accession>A0AAW0Q3D5</accession>
<keyword evidence="3" id="KW-0808">Transferase</keyword>
<keyword evidence="6 7" id="KW-0067">ATP-binding</keyword>
<keyword evidence="2" id="KW-0723">Serine/threonine-protein kinase</keyword>
<dbReference type="PANTHER" id="PTHR24347">
    <property type="entry name" value="SERINE/THREONINE-PROTEIN KINASE"/>
    <property type="match status" value="1"/>
</dbReference>
<dbReference type="FunFam" id="3.30.200.20:FF:000196">
    <property type="entry name" value="Myosin light chain kinase family, member 4"/>
    <property type="match status" value="1"/>
</dbReference>
<dbReference type="PROSITE" id="PS50011">
    <property type="entry name" value="PROTEIN_KINASE_DOM"/>
    <property type="match status" value="1"/>
</dbReference>
<reference evidence="11" key="1">
    <citation type="submission" date="2024-04" db="EMBL/GenBank/DDBJ databases">
        <title>Salinicola lusitanus LLJ914,a marine bacterium isolated from the Okinawa Trough.</title>
        <authorList>
            <person name="Li J."/>
        </authorList>
    </citation>
    <scope>NUCLEOTIDE SEQUENCE [LARGE SCALE GENOMIC DNA]</scope>
</reference>
<keyword evidence="5" id="KW-0418">Kinase</keyword>
<evidence type="ECO:0000313" key="10">
    <source>
        <dbReference type="EMBL" id="KAK7945553.1"/>
    </source>
</evidence>
<dbReference type="PROSITE" id="PS00108">
    <property type="entry name" value="PROTEIN_KINASE_ST"/>
    <property type="match status" value="1"/>
</dbReference>
<dbReference type="InterPro" id="IPR017441">
    <property type="entry name" value="Protein_kinase_ATP_BS"/>
</dbReference>
<feature type="compositionally biased region" description="Basic and acidic residues" evidence="8">
    <location>
        <begin position="175"/>
        <end position="184"/>
    </location>
</feature>
<feature type="region of interest" description="Disordered" evidence="8">
    <location>
        <begin position="217"/>
        <end position="245"/>
    </location>
</feature>
<evidence type="ECO:0000256" key="5">
    <source>
        <dbReference type="ARBA" id="ARBA00022777"/>
    </source>
</evidence>
<dbReference type="AlphaFoldDB" id="A0AAW0Q3D5"/>
<dbReference type="GO" id="GO:0005524">
    <property type="term" value="F:ATP binding"/>
    <property type="evidence" value="ECO:0007669"/>
    <property type="project" value="UniProtKB-UniRule"/>
</dbReference>
<feature type="region of interest" description="Disordered" evidence="8">
    <location>
        <begin position="292"/>
        <end position="399"/>
    </location>
</feature>
<evidence type="ECO:0000256" key="2">
    <source>
        <dbReference type="ARBA" id="ARBA00022527"/>
    </source>
</evidence>
<organism evidence="10 11">
    <name type="scientific">Mugilogobius chulae</name>
    <name type="common">yellowstripe goby</name>
    <dbReference type="NCBI Taxonomy" id="88201"/>
    <lineage>
        <taxon>Eukaryota</taxon>
        <taxon>Metazoa</taxon>
        <taxon>Chordata</taxon>
        <taxon>Craniata</taxon>
        <taxon>Vertebrata</taxon>
        <taxon>Euteleostomi</taxon>
        <taxon>Actinopterygii</taxon>
        <taxon>Neopterygii</taxon>
        <taxon>Teleostei</taxon>
        <taxon>Neoteleostei</taxon>
        <taxon>Acanthomorphata</taxon>
        <taxon>Gobiaria</taxon>
        <taxon>Gobiiformes</taxon>
        <taxon>Gobioidei</taxon>
        <taxon>Gobiidae</taxon>
        <taxon>Gobionellinae</taxon>
        <taxon>Mugilogobius</taxon>
    </lineage>
</organism>
<feature type="compositionally biased region" description="Basic and acidic residues" evidence="8">
    <location>
        <begin position="369"/>
        <end position="391"/>
    </location>
</feature>
<protein>
    <recommendedName>
        <fullName evidence="9">Protein kinase domain-containing protein</fullName>
    </recommendedName>
</protein>
<evidence type="ECO:0000313" key="11">
    <source>
        <dbReference type="Proteomes" id="UP001460270"/>
    </source>
</evidence>
<evidence type="ECO:0000256" key="3">
    <source>
        <dbReference type="ARBA" id="ARBA00022679"/>
    </source>
</evidence>
<dbReference type="GO" id="GO:0004674">
    <property type="term" value="F:protein serine/threonine kinase activity"/>
    <property type="evidence" value="ECO:0007669"/>
    <property type="project" value="UniProtKB-KW"/>
</dbReference>
<sequence length="679" mass="76600">MSSMRINQSELKDGHNISFDLIQNRIETLSTKMDTLIDIQEKVLNRLDSMESPEKAEEENSSAPKMVEQLMGQEVRDICQELSTIVSVVNQRSEQQAQKLEGMEKLVLSMQQVISFIGETVKSSRVMQLMLKGPAARKGAKPKDNKTKVVKKKPSTDAVTKKADTKKTTSNKASKGGEDIKAACERSSAQPPHKTKLHGPKHFLASRKCGFFLKDHKNKEGAEKPSLTPKSPKAQKKTKPPETEISLKKQALLLEEVQKLNQENSEKSSTKPSEIQAAVVEDVSTVVYYLPDDSKLQQKPEERPEEEHEETATVQEQEDEKQNVSEETSQAQLPSTSTADDSLPQSIEPDHMSTTEVQITAEDSENLEEETKGIHEHNIASEESRGGEEQLQRAWEPSVADEHAERFFIDTTPPPAAPFNHRIVSAKPNQISNFYTINWQEVLGGGRFGQVHKCVENSSGLTLAAKVIKAKNVKEKEVVKNEIQVMNNLDHANLIQLYAAYESRNDIILVLEYVGGGELFDRIIDENYKLTELDAVVFIRQICEGLQHMHKMYVLHLDLKPENILCVSRVTNKVKIIDFGLARIYKPREKLQVNFGTPEFLAPEVINFDFVSFNTDMWSLGVITYMLLSGLCPFLGDTDNETLNNILACQWNFEEQEFADTSQQAKDFISRLLIVNKRY</sequence>
<feature type="binding site" evidence="7">
    <location>
        <position position="466"/>
    </location>
    <ligand>
        <name>ATP</name>
        <dbReference type="ChEBI" id="CHEBI:30616"/>
    </ligand>
</feature>
<comment type="similarity">
    <text evidence="1">Belongs to the protein kinase superfamily. CAMK Ser/Thr protein kinase family.</text>
</comment>
<feature type="region of interest" description="Disordered" evidence="8">
    <location>
        <begin position="133"/>
        <end position="201"/>
    </location>
</feature>
<name>A0AAW0Q3D5_9GOBI</name>
<keyword evidence="4 7" id="KW-0547">Nucleotide-binding</keyword>
<proteinExistence type="inferred from homology"/>
<dbReference type="SMART" id="SM00220">
    <property type="entry name" value="S_TKc"/>
    <property type="match status" value="1"/>
</dbReference>
<evidence type="ECO:0000256" key="6">
    <source>
        <dbReference type="ARBA" id="ARBA00022840"/>
    </source>
</evidence>
<evidence type="ECO:0000256" key="8">
    <source>
        <dbReference type="SAM" id="MobiDB-lite"/>
    </source>
</evidence>
<dbReference type="FunFam" id="1.10.510.10:FF:000135">
    <property type="entry name" value="Putative myosin light chain kinase 3"/>
    <property type="match status" value="1"/>
</dbReference>
<dbReference type="Pfam" id="PF00069">
    <property type="entry name" value="Pkinase"/>
    <property type="match status" value="1"/>
</dbReference>